<accession>A0A1Y6CBA9</accession>
<feature type="domain" description="Fumarylacetoacetase-like C-terminal" evidence="3">
    <location>
        <begin position="76"/>
        <end position="290"/>
    </location>
</feature>
<dbReference type="PANTHER" id="PTHR11820:SF7">
    <property type="entry name" value="ACYLPYRUVASE FAHD1, MITOCHONDRIAL"/>
    <property type="match status" value="1"/>
</dbReference>
<comment type="similarity">
    <text evidence="1">Belongs to the FAH family.</text>
</comment>
<dbReference type="InterPro" id="IPR011234">
    <property type="entry name" value="Fumarylacetoacetase-like_C"/>
</dbReference>
<protein>
    <submittedName>
        <fullName evidence="4">2-keto-4-pentenoate hydratase/2-oxohepta-3-ene-1,7-dioic acid hydratase (Catechol pathway)</fullName>
    </submittedName>
</protein>
<name>A0A1Y6CBA9_9PROT</name>
<dbReference type="AlphaFoldDB" id="A0A1Y6CBA9"/>
<dbReference type="SUPFAM" id="SSF56529">
    <property type="entry name" value="FAH"/>
    <property type="match status" value="1"/>
</dbReference>
<dbReference type="Proteomes" id="UP000192917">
    <property type="component" value="Unassembled WGS sequence"/>
</dbReference>
<proteinExistence type="inferred from homology"/>
<dbReference type="FunFam" id="3.90.850.10:FF:000002">
    <property type="entry name" value="2-hydroxyhepta-2,4-diene-1,7-dioate isomerase"/>
    <property type="match status" value="1"/>
</dbReference>
<dbReference type="RefSeq" id="WP_085124637.1">
    <property type="nucleotide sequence ID" value="NZ_FWZX01000020.1"/>
</dbReference>
<organism evidence="4 5">
    <name type="scientific">Tistlia consotensis USBA 355</name>
    <dbReference type="NCBI Taxonomy" id="560819"/>
    <lineage>
        <taxon>Bacteria</taxon>
        <taxon>Pseudomonadati</taxon>
        <taxon>Pseudomonadota</taxon>
        <taxon>Alphaproteobacteria</taxon>
        <taxon>Rhodospirillales</taxon>
        <taxon>Rhodovibrionaceae</taxon>
        <taxon>Tistlia</taxon>
    </lineage>
</organism>
<evidence type="ECO:0000259" key="3">
    <source>
        <dbReference type="Pfam" id="PF01557"/>
    </source>
</evidence>
<dbReference type="GO" id="GO:0018773">
    <property type="term" value="F:acetylpyruvate hydrolase activity"/>
    <property type="evidence" value="ECO:0007669"/>
    <property type="project" value="TreeGrafter"/>
</dbReference>
<evidence type="ECO:0000256" key="2">
    <source>
        <dbReference type="ARBA" id="ARBA00022723"/>
    </source>
</evidence>
<dbReference type="Pfam" id="PF01557">
    <property type="entry name" value="FAA_hydrolase"/>
    <property type="match status" value="1"/>
</dbReference>
<sequence length="301" mass="31738">MRYVVFERAGATGVGRLSEDAAAVHPLDLPGAEAARGVLAVIDRQLAGRPVAETGERLETASLRPLPAVPRPIRNIFCVGKNYYDHAEEFSKSGFDSSAAAGAVPKAPIVFSKLPDCVVPHGAGIPIDPKVSQAIDYEAELAVIVGRGGRAIPKAEALDHVWGYAIVNDVTARDLQGRHSQWLIGKSQDGFCPMGPVATTADAFDLEDAMIRCWVNGELRQEAAMRQLIFDVPTLIETISAGITLKPGDLIATGTPAGVGIGFDPPRYLQAGDSVRIAIDGIGELENPVVAWDAARASAAA</sequence>
<dbReference type="InterPro" id="IPR036663">
    <property type="entry name" value="Fumarylacetoacetase_C_sf"/>
</dbReference>
<evidence type="ECO:0000313" key="4">
    <source>
        <dbReference type="EMBL" id="SMF55072.1"/>
    </source>
</evidence>
<evidence type="ECO:0000256" key="1">
    <source>
        <dbReference type="ARBA" id="ARBA00010211"/>
    </source>
</evidence>
<dbReference type="GO" id="GO:0046872">
    <property type="term" value="F:metal ion binding"/>
    <property type="evidence" value="ECO:0007669"/>
    <property type="project" value="UniProtKB-KW"/>
</dbReference>
<dbReference type="STRING" id="560819.SAMN05428998_12013"/>
<dbReference type="GO" id="GO:0019752">
    <property type="term" value="P:carboxylic acid metabolic process"/>
    <property type="evidence" value="ECO:0007669"/>
    <property type="project" value="UniProtKB-ARBA"/>
</dbReference>
<keyword evidence="5" id="KW-1185">Reference proteome</keyword>
<gene>
    <name evidence="4" type="ORF">SAMN05428998_12013</name>
</gene>
<reference evidence="4 5" key="1">
    <citation type="submission" date="2017-04" db="EMBL/GenBank/DDBJ databases">
        <authorList>
            <person name="Afonso C.L."/>
            <person name="Miller P.J."/>
            <person name="Scott M.A."/>
            <person name="Spackman E."/>
            <person name="Goraichik I."/>
            <person name="Dimitrov K.M."/>
            <person name="Suarez D.L."/>
            <person name="Swayne D.E."/>
        </authorList>
    </citation>
    <scope>NUCLEOTIDE SEQUENCE [LARGE SCALE GENOMIC DNA]</scope>
    <source>
        <strain evidence="4 5">USBA 355</strain>
    </source>
</reference>
<evidence type="ECO:0000313" key="5">
    <source>
        <dbReference type="Proteomes" id="UP000192917"/>
    </source>
</evidence>
<dbReference type="PANTHER" id="PTHR11820">
    <property type="entry name" value="ACYLPYRUVASE"/>
    <property type="match status" value="1"/>
</dbReference>
<dbReference type="GO" id="GO:0016853">
    <property type="term" value="F:isomerase activity"/>
    <property type="evidence" value="ECO:0007669"/>
    <property type="project" value="UniProtKB-ARBA"/>
</dbReference>
<dbReference type="Gene3D" id="3.90.850.10">
    <property type="entry name" value="Fumarylacetoacetase-like, C-terminal domain"/>
    <property type="match status" value="1"/>
</dbReference>
<dbReference type="EMBL" id="FWZX01000020">
    <property type="protein sequence ID" value="SMF55072.1"/>
    <property type="molecule type" value="Genomic_DNA"/>
</dbReference>
<keyword evidence="2" id="KW-0479">Metal-binding</keyword>